<feature type="region of interest" description="Disordered" evidence="6">
    <location>
        <begin position="292"/>
        <end position="311"/>
    </location>
</feature>
<dbReference type="GO" id="GO:0005737">
    <property type="term" value="C:cytoplasm"/>
    <property type="evidence" value="ECO:0007669"/>
    <property type="project" value="TreeGrafter"/>
</dbReference>
<dbReference type="Proteomes" id="UP001310022">
    <property type="component" value="Unassembled WGS sequence"/>
</dbReference>
<dbReference type="GO" id="GO:0070005">
    <property type="term" value="F:cysteine-type aminopeptidase activity"/>
    <property type="evidence" value="ECO:0007669"/>
    <property type="project" value="InterPro"/>
</dbReference>
<dbReference type="PROSITE" id="PS00139">
    <property type="entry name" value="THIOL_PROTEASE_CYS"/>
    <property type="match status" value="1"/>
</dbReference>
<evidence type="ECO:0000313" key="9">
    <source>
        <dbReference type="Proteomes" id="UP001310022"/>
    </source>
</evidence>
<feature type="chain" id="PRO_5042938517" description="Aminopeptidase" evidence="7">
    <location>
        <begin position="25"/>
        <end position="403"/>
    </location>
</feature>
<evidence type="ECO:0000313" key="8">
    <source>
        <dbReference type="EMBL" id="GJM60614.1"/>
    </source>
</evidence>
<dbReference type="PIRSF" id="PIRSF005700">
    <property type="entry name" value="PepC"/>
    <property type="match status" value="1"/>
</dbReference>
<comment type="caution">
    <text evidence="8">The sequence shown here is derived from an EMBL/GenBank/DDBJ whole genome shotgun (WGS) entry which is preliminary data.</text>
</comment>
<dbReference type="GO" id="GO:0043418">
    <property type="term" value="P:homocysteine catabolic process"/>
    <property type="evidence" value="ECO:0007669"/>
    <property type="project" value="TreeGrafter"/>
</dbReference>
<comment type="similarity">
    <text evidence="4">Belongs to the peptidase C1 family.</text>
</comment>
<evidence type="ECO:0000256" key="2">
    <source>
        <dbReference type="ARBA" id="ARBA00022801"/>
    </source>
</evidence>
<name>A0AAN4VUY6_9BACT</name>
<feature type="signal peptide" evidence="7">
    <location>
        <begin position="1"/>
        <end position="24"/>
    </location>
</feature>
<dbReference type="GO" id="GO:0006508">
    <property type="term" value="P:proteolysis"/>
    <property type="evidence" value="ECO:0007669"/>
    <property type="project" value="UniProtKB-KW"/>
</dbReference>
<keyword evidence="1 4" id="KW-0645">Protease</keyword>
<organism evidence="8 9">
    <name type="scientific">Persicobacter diffluens</name>
    <dbReference type="NCBI Taxonomy" id="981"/>
    <lineage>
        <taxon>Bacteria</taxon>
        <taxon>Pseudomonadati</taxon>
        <taxon>Bacteroidota</taxon>
        <taxon>Cytophagia</taxon>
        <taxon>Cytophagales</taxon>
        <taxon>Persicobacteraceae</taxon>
        <taxon>Persicobacter</taxon>
    </lineage>
</organism>
<evidence type="ECO:0000256" key="1">
    <source>
        <dbReference type="ARBA" id="ARBA00022670"/>
    </source>
</evidence>
<proteinExistence type="inferred from homology"/>
<dbReference type="InterPro" id="IPR038765">
    <property type="entry name" value="Papain-like_cys_pep_sf"/>
</dbReference>
<feature type="active site" evidence="5">
    <location>
        <position position="58"/>
    </location>
</feature>
<keyword evidence="4 8" id="KW-0031">Aminopeptidase</keyword>
<keyword evidence="2 4" id="KW-0378">Hydrolase</keyword>
<evidence type="ECO:0000256" key="6">
    <source>
        <dbReference type="SAM" id="MobiDB-lite"/>
    </source>
</evidence>
<dbReference type="RefSeq" id="WP_053406875.1">
    <property type="nucleotide sequence ID" value="NZ_BQKE01000001.1"/>
</dbReference>
<dbReference type="InterPro" id="IPR004134">
    <property type="entry name" value="Peptidase_C1B"/>
</dbReference>
<gene>
    <name evidence="8" type="ORF">PEDI_11660</name>
</gene>
<keyword evidence="9" id="KW-1185">Reference proteome</keyword>
<evidence type="ECO:0000256" key="4">
    <source>
        <dbReference type="PIRNR" id="PIRNR005700"/>
    </source>
</evidence>
<dbReference type="SUPFAM" id="SSF54001">
    <property type="entry name" value="Cysteine proteinases"/>
    <property type="match status" value="1"/>
</dbReference>
<accession>A0AAN4VUY6</accession>
<dbReference type="PANTHER" id="PTHR10363">
    <property type="entry name" value="BLEOMYCIN HYDROLASE"/>
    <property type="match status" value="1"/>
</dbReference>
<dbReference type="Pfam" id="PF03051">
    <property type="entry name" value="Peptidase_C1_2"/>
    <property type="match status" value="2"/>
</dbReference>
<feature type="active site" evidence="5">
    <location>
        <position position="338"/>
    </location>
</feature>
<dbReference type="EMBL" id="BQKE01000001">
    <property type="protein sequence ID" value="GJM60614.1"/>
    <property type="molecule type" value="Genomic_DNA"/>
</dbReference>
<keyword evidence="7" id="KW-0732">Signal</keyword>
<feature type="active site" evidence="5">
    <location>
        <position position="359"/>
    </location>
</feature>
<evidence type="ECO:0000256" key="3">
    <source>
        <dbReference type="ARBA" id="ARBA00022807"/>
    </source>
</evidence>
<evidence type="ECO:0000256" key="5">
    <source>
        <dbReference type="PIRSR" id="PIRSR005700-1"/>
    </source>
</evidence>
<protein>
    <recommendedName>
        <fullName evidence="4">Aminopeptidase</fullName>
    </recommendedName>
</protein>
<sequence>MSRFLKNALATVALGASVSFAAQAQEVKTNKENGGYEFTTIKDLEGGEVKNQWRTGTCWSFSALSYFNAEVKRVSGQEVNLSEMWIVRNAYFMKAEKYIRMHGKTNFGEGGAFHDIPYVMSSYGIVPESVYEGNIEGQGERRHHAELESLLKSMCDTFIENKSGKLSPAWRDAINGVLDAYFGVRPETFEVDGKEFTPESYLASLKLPLNEYVSITSYTHHPFYEQFIIAIPDNWAWKSSYNVTMDEMLAIAEGAIDKGYSFAWGADVSEAGFSYRDGLAIVPGDGIKVEKRGRDNRNFSDAGAEKSSNAFDRPMEEKEITQELRQAAYDNYETTDDHGMHITGLVKDQNGSKYFIVKNSWGKTNDCDGYFYCSEAYFKYKTMNYVLHKDALSKDMKKKLGIK</sequence>
<dbReference type="InterPro" id="IPR000169">
    <property type="entry name" value="Pept_cys_AS"/>
</dbReference>
<dbReference type="AlphaFoldDB" id="A0AAN4VUY6"/>
<evidence type="ECO:0000256" key="7">
    <source>
        <dbReference type="SAM" id="SignalP"/>
    </source>
</evidence>
<dbReference type="Gene3D" id="3.90.70.10">
    <property type="entry name" value="Cysteine proteinases"/>
    <property type="match status" value="1"/>
</dbReference>
<keyword evidence="3 4" id="KW-0788">Thiol protease</keyword>
<dbReference type="GO" id="GO:0009636">
    <property type="term" value="P:response to toxic substance"/>
    <property type="evidence" value="ECO:0007669"/>
    <property type="project" value="TreeGrafter"/>
</dbReference>
<reference evidence="8 9" key="1">
    <citation type="submission" date="2021-12" db="EMBL/GenBank/DDBJ databases">
        <title>Genome sequencing of bacteria with rrn-lacking chromosome and rrn-plasmid.</title>
        <authorList>
            <person name="Anda M."/>
            <person name="Iwasaki W."/>
        </authorList>
    </citation>
    <scope>NUCLEOTIDE SEQUENCE [LARGE SCALE GENOMIC DNA]</scope>
    <source>
        <strain evidence="8 9">NBRC 15940</strain>
    </source>
</reference>
<dbReference type="PANTHER" id="PTHR10363:SF2">
    <property type="entry name" value="BLEOMYCIN HYDROLASE"/>
    <property type="match status" value="1"/>
</dbReference>